<dbReference type="AlphaFoldDB" id="A0A285UFA7"/>
<sequence length="134" mass="14865">MTVKVIRKKERLNTQWTELEVYMDGEKKASIFGSGSSEIGLEDETAELKVKHIMSRGAARQVKRGDIVEVSNAPLANYLLYAMPVILLLMFASSYFDLFNFWVAVVVAAVFIIAAGSIKPLQIKVISNSHESGK</sequence>
<gene>
    <name evidence="2" type="ORF">SAMN05878391_1032</name>
</gene>
<evidence type="ECO:0000256" key="1">
    <source>
        <dbReference type="SAM" id="Phobius"/>
    </source>
</evidence>
<proteinExistence type="predicted"/>
<keyword evidence="1" id="KW-0472">Membrane</keyword>
<keyword evidence="1" id="KW-0812">Transmembrane</keyword>
<keyword evidence="3" id="KW-1185">Reference proteome</keyword>
<keyword evidence="1" id="KW-1133">Transmembrane helix</keyword>
<dbReference type="RefSeq" id="WP_097039824.1">
    <property type="nucleotide sequence ID" value="NZ_OBQF01000002.1"/>
</dbReference>
<accession>A0A285UFA7</accession>
<reference evidence="3" key="1">
    <citation type="submission" date="2017-08" db="EMBL/GenBank/DDBJ databases">
        <authorList>
            <person name="Varghese N."/>
            <person name="Submissions S."/>
        </authorList>
    </citation>
    <scope>NUCLEOTIDE SEQUENCE [LARGE SCALE GENOMIC DNA]</scope>
    <source>
        <strain evidence="3">DSM 23173</strain>
    </source>
</reference>
<dbReference type="Proteomes" id="UP000219412">
    <property type="component" value="Unassembled WGS sequence"/>
</dbReference>
<name>A0A285UFA7_9STAP</name>
<feature type="transmembrane region" description="Helical" evidence="1">
    <location>
        <begin position="78"/>
        <end position="95"/>
    </location>
</feature>
<organism evidence="2 3">
    <name type="scientific">Salinicoccus kekensis</name>
    <dbReference type="NCBI Taxonomy" id="714307"/>
    <lineage>
        <taxon>Bacteria</taxon>
        <taxon>Bacillati</taxon>
        <taxon>Bacillota</taxon>
        <taxon>Bacilli</taxon>
        <taxon>Bacillales</taxon>
        <taxon>Staphylococcaceae</taxon>
        <taxon>Salinicoccus</taxon>
    </lineage>
</organism>
<dbReference type="OrthoDB" id="2390060at2"/>
<dbReference type="EMBL" id="OBQF01000002">
    <property type="protein sequence ID" value="SOC40624.1"/>
    <property type="molecule type" value="Genomic_DNA"/>
</dbReference>
<protein>
    <submittedName>
        <fullName evidence="2">Uncharacterized protein</fullName>
    </submittedName>
</protein>
<evidence type="ECO:0000313" key="3">
    <source>
        <dbReference type="Proteomes" id="UP000219412"/>
    </source>
</evidence>
<evidence type="ECO:0000313" key="2">
    <source>
        <dbReference type="EMBL" id="SOC40624.1"/>
    </source>
</evidence>
<feature type="transmembrane region" description="Helical" evidence="1">
    <location>
        <begin position="101"/>
        <end position="118"/>
    </location>
</feature>